<dbReference type="Proteomes" id="UP000406184">
    <property type="component" value="Unassembled WGS sequence"/>
</dbReference>
<reference evidence="2 3" key="1">
    <citation type="submission" date="2019-07" db="EMBL/GenBank/DDBJ databases">
        <authorList>
            <person name="Hibberd C M."/>
            <person name="Gehrig L. J."/>
            <person name="Chang H.-W."/>
            <person name="Venkatesh S."/>
        </authorList>
    </citation>
    <scope>NUCLEOTIDE SEQUENCE [LARGE SCALE GENOMIC DNA]</scope>
    <source>
        <strain evidence="2">Faecalibacterium_prausnitzii_JG_BgPS064</strain>
    </source>
</reference>
<keyword evidence="3" id="KW-1185">Reference proteome</keyword>
<organism evidence="2 3">
    <name type="scientific">Faecalibacterium prausnitzii</name>
    <dbReference type="NCBI Taxonomy" id="853"/>
    <lineage>
        <taxon>Bacteria</taxon>
        <taxon>Bacillati</taxon>
        <taxon>Bacillota</taxon>
        <taxon>Clostridia</taxon>
        <taxon>Eubacteriales</taxon>
        <taxon>Oscillospiraceae</taxon>
        <taxon>Faecalibacterium</taxon>
    </lineage>
</organism>
<keyword evidence="1" id="KW-0812">Transmembrane</keyword>
<evidence type="ECO:0000313" key="3">
    <source>
        <dbReference type="Proteomes" id="UP000406184"/>
    </source>
</evidence>
<evidence type="ECO:0000313" key="2">
    <source>
        <dbReference type="EMBL" id="VUW97026.1"/>
    </source>
</evidence>
<dbReference type="AlphaFoldDB" id="A0A564SPB3"/>
<feature type="transmembrane region" description="Helical" evidence="1">
    <location>
        <begin position="6"/>
        <end position="24"/>
    </location>
</feature>
<name>A0A564SPB3_9FIRM</name>
<dbReference type="EMBL" id="CABHMY010000077">
    <property type="protein sequence ID" value="VUW97026.1"/>
    <property type="molecule type" value="Genomic_DNA"/>
</dbReference>
<gene>
    <name evidence="2" type="ORF">FPPS064S07_02343</name>
</gene>
<evidence type="ECO:0000256" key="1">
    <source>
        <dbReference type="SAM" id="Phobius"/>
    </source>
</evidence>
<evidence type="ECO:0008006" key="4">
    <source>
        <dbReference type="Google" id="ProtNLM"/>
    </source>
</evidence>
<protein>
    <recommendedName>
        <fullName evidence="4">Bacteriocin</fullName>
    </recommendedName>
</protein>
<sequence length="33" mass="3743">MDEIRSFILSVAAGVVAEYIYKWLGGWFKAGKH</sequence>
<proteinExistence type="predicted"/>
<keyword evidence="1" id="KW-1133">Transmembrane helix</keyword>
<accession>A0A564SPB3</accession>
<keyword evidence="1" id="KW-0472">Membrane</keyword>